<dbReference type="Pfam" id="PF00829">
    <property type="entry name" value="Ribosomal_L21p"/>
    <property type="match status" value="1"/>
</dbReference>
<sequence>MLAVIMTGGKQYKVSQDMVLNIDKLPSKVGDQVVFKEVLLVQDGNQVLMGSDAQSYQVEAVVVADVRAKKINVVKFKRRKRYLRNLGHRQQHTQIKITGIKGIKKAAKAKSEKSKAKSEE</sequence>
<evidence type="ECO:0000256" key="2">
    <source>
        <dbReference type="ARBA" id="ARBA00022730"/>
    </source>
</evidence>
<dbReference type="InterPro" id="IPR018258">
    <property type="entry name" value="Ribosomal_bL21_CS"/>
</dbReference>
<comment type="function">
    <text evidence="6 7">This protein binds to 23S rRNA in the presence of protein L20.</text>
</comment>
<dbReference type="HAMAP" id="MF_01363">
    <property type="entry name" value="Ribosomal_bL21"/>
    <property type="match status" value="1"/>
</dbReference>
<dbReference type="EMBL" id="CP092900">
    <property type="protein sequence ID" value="UTC24384.1"/>
    <property type="molecule type" value="Genomic_DNA"/>
</dbReference>
<dbReference type="PANTHER" id="PTHR21349:SF0">
    <property type="entry name" value="LARGE RIBOSOMAL SUBUNIT PROTEIN BL21M"/>
    <property type="match status" value="1"/>
</dbReference>
<evidence type="ECO:0000313" key="9">
    <source>
        <dbReference type="Proteomes" id="UP001055955"/>
    </source>
</evidence>
<protein>
    <recommendedName>
        <fullName evidence="6">Large ribosomal subunit protein bL21</fullName>
    </recommendedName>
</protein>
<dbReference type="RefSeq" id="WP_258568167.1">
    <property type="nucleotide sequence ID" value="NZ_CP092900.1"/>
</dbReference>
<comment type="subunit">
    <text evidence="6">Part of the 50S ribosomal subunit. Contacts protein L20.</text>
</comment>
<accession>A0ABY5DKH2</accession>
<evidence type="ECO:0000313" key="8">
    <source>
        <dbReference type="EMBL" id="UTC24384.1"/>
    </source>
</evidence>
<organism evidence="8 9">
    <name type="scientific">Candidatus Comchoanobacter bicostacola</name>
    <dbReference type="NCBI Taxonomy" id="2919598"/>
    <lineage>
        <taxon>Bacteria</taxon>
        <taxon>Pseudomonadati</taxon>
        <taxon>Pseudomonadota</taxon>
        <taxon>Gammaproteobacteria</taxon>
        <taxon>Candidatus Comchoanobacterales</taxon>
        <taxon>Candidatus Comchoanobacteraceae</taxon>
        <taxon>Candidatus Comchoanobacter</taxon>
    </lineage>
</organism>
<comment type="similarity">
    <text evidence="1 6 7">Belongs to the bacterial ribosomal protein bL21 family.</text>
</comment>
<reference evidence="8 9" key="1">
    <citation type="journal article" date="2022" name="Nat. Microbiol.">
        <title>The microbiome of a bacterivorous marine choanoflagellate contains a resource-demanding obligate bacterial associate.</title>
        <authorList>
            <person name="Needham D.M."/>
            <person name="Poirier C."/>
            <person name="Bachy C."/>
            <person name="George E.E."/>
            <person name="Wilken S."/>
            <person name="Yung C.C.M."/>
            <person name="Limardo A.J."/>
            <person name="Morando M."/>
            <person name="Sudek L."/>
            <person name="Malmstrom R.R."/>
            <person name="Keeling P.J."/>
            <person name="Santoro A.E."/>
            <person name="Worden A.Z."/>
        </authorList>
    </citation>
    <scope>NUCLEOTIDE SEQUENCE [LARGE SCALE GENOMIC DNA]</scope>
    <source>
        <strain evidence="8 9">Comchoano-1</strain>
    </source>
</reference>
<dbReference type="InterPro" id="IPR036164">
    <property type="entry name" value="bL21-like_sf"/>
</dbReference>
<dbReference type="PROSITE" id="PS01169">
    <property type="entry name" value="RIBOSOMAL_L21"/>
    <property type="match status" value="1"/>
</dbReference>
<dbReference type="SUPFAM" id="SSF141091">
    <property type="entry name" value="L21p-like"/>
    <property type="match status" value="1"/>
</dbReference>
<keyword evidence="9" id="KW-1185">Reference proteome</keyword>
<proteinExistence type="inferred from homology"/>
<dbReference type="PANTHER" id="PTHR21349">
    <property type="entry name" value="50S RIBOSOMAL PROTEIN L21"/>
    <property type="match status" value="1"/>
</dbReference>
<keyword evidence="3 6" id="KW-0694">RNA-binding</keyword>
<gene>
    <name evidence="6 8" type="primary">rplU</name>
    <name evidence="8" type="ORF">MMH89_04020</name>
</gene>
<name>A0ABY5DKH2_9GAMM</name>
<dbReference type="NCBIfam" id="TIGR00061">
    <property type="entry name" value="L21"/>
    <property type="match status" value="1"/>
</dbReference>
<dbReference type="InterPro" id="IPR028909">
    <property type="entry name" value="bL21-like"/>
</dbReference>
<dbReference type="Proteomes" id="UP001055955">
    <property type="component" value="Chromosome"/>
</dbReference>
<dbReference type="GO" id="GO:0005840">
    <property type="term" value="C:ribosome"/>
    <property type="evidence" value="ECO:0007669"/>
    <property type="project" value="UniProtKB-KW"/>
</dbReference>
<evidence type="ECO:0000256" key="1">
    <source>
        <dbReference type="ARBA" id="ARBA00008563"/>
    </source>
</evidence>
<keyword evidence="5 6" id="KW-0687">Ribonucleoprotein</keyword>
<keyword evidence="4 6" id="KW-0689">Ribosomal protein</keyword>
<keyword evidence="2 6" id="KW-0699">rRNA-binding</keyword>
<dbReference type="InterPro" id="IPR001787">
    <property type="entry name" value="Ribosomal_bL21"/>
</dbReference>
<evidence type="ECO:0000256" key="7">
    <source>
        <dbReference type="RuleBase" id="RU000562"/>
    </source>
</evidence>
<evidence type="ECO:0000256" key="6">
    <source>
        <dbReference type="HAMAP-Rule" id="MF_01363"/>
    </source>
</evidence>
<evidence type="ECO:0000256" key="4">
    <source>
        <dbReference type="ARBA" id="ARBA00022980"/>
    </source>
</evidence>
<evidence type="ECO:0000256" key="5">
    <source>
        <dbReference type="ARBA" id="ARBA00023274"/>
    </source>
</evidence>
<evidence type="ECO:0000256" key="3">
    <source>
        <dbReference type="ARBA" id="ARBA00022884"/>
    </source>
</evidence>